<proteinExistence type="inferred from homology"/>
<comment type="similarity">
    <text evidence="1">Belongs to the UPF0065 (bug) family.</text>
</comment>
<evidence type="ECO:0000256" key="2">
    <source>
        <dbReference type="SAM" id="SignalP"/>
    </source>
</evidence>
<evidence type="ECO:0000313" key="4">
    <source>
        <dbReference type="Proteomes" id="UP000766336"/>
    </source>
</evidence>
<dbReference type="InterPro" id="IPR005064">
    <property type="entry name" value="BUG"/>
</dbReference>
<protein>
    <submittedName>
        <fullName evidence="3">Tripartite tricarboxylate transporter substrate binding protein</fullName>
    </submittedName>
</protein>
<sequence length="325" mass="34091">MMFTRRSMRMVAAGMWPSLSWAQPAARTTTLVAPFTPGGAADLAARTFATYAVKHMGGTPTAIVVENRAGASGAIGTQYVARARPDGETLLLARVAASAILPAIDPRTPYQIDDFTWIGLLDLNPYVICVRADSPYRDLASLLNAIRNAPGTLNFSTSGPATILDLGVRHLLATAGLPIDAAQAVPYRGGGEALAALLSGDAQFGGNNLGDMMGAIRNRQVRALVVTGEARLPELPGVPTAAEAGVGDLSQIAGWNALAGPAGMTAEITAFWSEVLAATGRDREWLTATRRLGSVPHVTDGAAARAHVETQIELYRRIARQLNLG</sequence>
<name>A0ABS5QD98_9PROT</name>
<dbReference type="CDD" id="cd07012">
    <property type="entry name" value="PBP2_Bug_TTT"/>
    <property type="match status" value="1"/>
</dbReference>
<dbReference type="Gene3D" id="3.40.190.10">
    <property type="entry name" value="Periplasmic binding protein-like II"/>
    <property type="match status" value="1"/>
</dbReference>
<keyword evidence="2" id="KW-0732">Signal</keyword>
<organism evidence="3 4">
    <name type="scientific">Roseococcus pinisoli</name>
    <dbReference type="NCBI Taxonomy" id="2835040"/>
    <lineage>
        <taxon>Bacteria</taxon>
        <taxon>Pseudomonadati</taxon>
        <taxon>Pseudomonadota</taxon>
        <taxon>Alphaproteobacteria</taxon>
        <taxon>Acetobacterales</taxon>
        <taxon>Roseomonadaceae</taxon>
        <taxon>Roseococcus</taxon>
    </lineage>
</organism>
<gene>
    <name evidence="3" type="ORF">KHU32_12100</name>
</gene>
<dbReference type="Proteomes" id="UP000766336">
    <property type="component" value="Unassembled WGS sequence"/>
</dbReference>
<dbReference type="SUPFAM" id="SSF53850">
    <property type="entry name" value="Periplasmic binding protein-like II"/>
    <property type="match status" value="1"/>
</dbReference>
<evidence type="ECO:0000313" key="3">
    <source>
        <dbReference type="EMBL" id="MBS7811681.1"/>
    </source>
</evidence>
<feature type="signal peptide" evidence="2">
    <location>
        <begin position="1"/>
        <end position="22"/>
    </location>
</feature>
<evidence type="ECO:0000256" key="1">
    <source>
        <dbReference type="ARBA" id="ARBA00006987"/>
    </source>
</evidence>
<dbReference type="PANTHER" id="PTHR42928">
    <property type="entry name" value="TRICARBOXYLATE-BINDING PROTEIN"/>
    <property type="match status" value="1"/>
</dbReference>
<dbReference type="PIRSF" id="PIRSF017082">
    <property type="entry name" value="YflP"/>
    <property type="match status" value="1"/>
</dbReference>
<reference evidence="3 4" key="1">
    <citation type="submission" date="2021-05" db="EMBL/GenBank/DDBJ databases">
        <title>Roseococcus sp. XZZS9, whole genome shotgun sequencing project.</title>
        <authorList>
            <person name="Zhao G."/>
            <person name="Shen L."/>
        </authorList>
    </citation>
    <scope>NUCLEOTIDE SEQUENCE [LARGE SCALE GENOMIC DNA]</scope>
    <source>
        <strain evidence="3 4">XZZS9</strain>
    </source>
</reference>
<dbReference type="EMBL" id="JAHCDA010000002">
    <property type="protein sequence ID" value="MBS7811681.1"/>
    <property type="molecule type" value="Genomic_DNA"/>
</dbReference>
<accession>A0ABS5QD98</accession>
<comment type="caution">
    <text evidence="3">The sequence shown here is derived from an EMBL/GenBank/DDBJ whole genome shotgun (WGS) entry which is preliminary data.</text>
</comment>
<feature type="chain" id="PRO_5046503811" evidence="2">
    <location>
        <begin position="23"/>
        <end position="325"/>
    </location>
</feature>
<dbReference type="InterPro" id="IPR042100">
    <property type="entry name" value="Bug_dom1"/>
</dbReference>
<dbReference type="Pfam" id="PF03401">
    <property type="entry name" value="TctC"/>
    <property type="match status" value="1"/>
</dbReference>
<keyword evidence="4" id="KW-1185">Reference proteome</keyword>
<dbReference type="Gene3D" id="3.40.190.150">
    <property type="entry name" value="Bordetella uptake gene, domain 1"/>
    <property type="match status" value="1"/>
</dbReference>
<dbReference type="PANTHER" id="PTHR42928:SF5">
    <property type="entry name" value="BLR1237 PROTEIN"/>
    <property type="match status" value="1"/>
</dbReference>